<organism evidence="1 2">
    <name type="scientific">Cryomorpha ignava</name>
    <dbReference type="NCBI Taxonomy" id="101383"/>
    <lineage>
        <taxon>Bacteria</taxon>
        <taxon>Pseudomonadati</taxon>
        <taxon>Bacteroidota</taxon>
        <taxon>Flavobacteriia</taxon>
        <taxon>Flavobacteriales</taxon>
        <taxon>Cryomorphaceae</taxon>
        <taxon>Cryomorpha</taxon>
    </lineage>
</organism>
<dbReference type="RefSeq" id="WP_163283491.1">
    <property type="nucleotide sequence ID" value="NZ_JAAGVY010000005.1"/>
</dbReference>
<comment type="caution">
    <text evidence="1">The sequence shown here is derived from an EMBL/GenBank/DDBJ whole genome shotgun (WGS) entry which is preliminary data.</text>
</comment>
<keyword evidence="2" id="KW-1185">Reference proteome</keyword>
<dbReference type="Proteomes" id="UP000486602">
    <property type="component" value="Unassembled WGS sequence"/>
</dbReference>
<reference evidence="1 2" key="1">
    <citation type="submission" date="2020-02" db="EMBL/GenBank/DDBJ databases">
        <title>Out from the shadows clarifying the taxonomy of the family Cryomorphaceae and related taxa by utilizing the GTDB taxonomic framework.</title>
        <authorList>
            <person name="Bowman J.P."/>
        </authorList>
    </citation>
    <scope>NUCLEOTIDE SEQUENCE [LARGE SCALE GENOMIC DNA]</scope>
    <source>
        <strain evidence="1 2">QSSC 1-22</strain>
    </source>
</reference>
<protein>
    <recommendedName>
        <fullName evidence="3">Uma2 family endonuclease</fullName>
    </recommendedName>
</protein>
<accession>A0A7K3WPS6</accession>
<dbReference type="AlphaFoldDB" id="A0A7K3WPS6"/>
<dbReference type="EMBL" id="JAAGVY010000005">
    <property type="protein sequence ID" value="NEN22765.1"/>
    <property type="molecule type" value="Genomic_DNA"/>
</dbReference>
<evidence type="ECO:0008006" key="3">
    <source>
        <dbReference type="Google" id="ProtNLM"/>
    </source>
</evidence>
<sequence length="67" mass="8064">MKKEYEPYQNVEEPDLTGTYTARDYISCKTEELMELLRGKIFKMSAAPLWRHQEIVGELYLIFRKVY</sequence>
<evidence type="ECO:0000313" key="2">
    <source>
        <dbReference type="Proteomes" id="UP000486602"/>
    </source>
</evidence>
<evidence type="ECO:0000313" key="1">
    <source>
        <dbReference type="EMBL" id="NEN22765.1"/>
    </source>
</evidence>
<proteinExistence type="predicted"/>
<name>A0A7K3WPS6_9FLAO</name>
<gene>
    <name evidence="1" type="ORF">G3O08_04530</name>
</gene>